<reference evidence="1 2" key="1">
    <citation type="submission" date="2018-11" db="EMBL/GenBank/DDBJ databases">
        <title>Characterization of surface water Dickeya isolates.</title>
        <authorList>
            <person name="Van Gijsegem F."/>
            <person name="Pedron J."/>
        </authorList>
    </citation>
    <scope>NUCLEOTIDE SEQUENCE [LARGE SCALE GENOMIC DNA]</scope>
    <source>
        <strain evidence="1 2">FVG1-MFV-O17</strain>
    </source>
</reference>
<dbReference type="OrthoDB" id="6623352at2"/>
<sequence>MISEVGKWISIVIAGVMMMSTASATEAPLKIRSVFDINSAFCAIKTNGVLGMDNRDSAAAGRGFGSASTNALLFLENGENDISLEIGALGWFSEEKTSENVRKIFNPNASCNLALTAFKGEQTKVLSRIHVAINKEGVPFAQTSGENASTTPDRITLKKIAAQQVEKGHIPSKYFIPNYFPDGMELYQFTQKVYLKGLPEWKWTKATAFTGKPEQVQALKLAYLELWQLFAAKNSTAIKSGLSDALHAWSITTGNTADEVYNDYGFDEDFHNPGFEMIPINWSDYELEIMNNQRMVRFINKSDPTISPISFFKVNDEGDKRFSGYAPIFSFIDGKFIPVI</sequence>
<dbReference type="Proteomes" id="UP000276061">
    <property type="component" value="Unassembled WGS sequence"/>
</dbReference>
<dbReference type="RefSeq" id="WP_123253405.1">
    <property type="nucleotide sequence ID" value="NZ_RJLR01000056.1"/>
</dbReference>
<dbReference type="EMBL" id="RJLR01000056">
    <property type="protein sequence ID" value="RNM02173.1"/>
    <property type="molecule type" value="Genomic_DNA"/>
</dbReference>
<accession>A0A3N0FPY8</accession>
<gene>
    <name evidence="1" type="ORF">EF878_20390</name>
</gene>
<dbReference type="AlphaFoldDB" id="A0A3N0FPY8"/>
<proteinExistence type="predicted"/>
<evidence type="ECO:0000313" key="2">
    <source>
        <dbReference type="Proteomes" id="UP000276061"/>
    </source>
</evidence>
<comment type="caution">
    <text evidence="1">The sequence shown here is derived from an EMBL/GenBank/DDBJ whole genome shotgun (WGS) entry which is preliminary data.</text>
</comment>
<protein>
    <submittedName>
        <fullName evidence="1">Uncharacterized protein</fullName>
    </submittedName>
</protein>
<name>A0A3N0FPY8_9GAMM</name>
<organism evidence="1 2">
    <name type="scientific">Dickeya undicola</name>
    <dbReference type="NCBI Taxonomy" id="1577887"/>
    <lineage>
        <taxon>Bacteria</taxon>
        <taxon>Pseudomonadati</taxon>
        <taxon>Pseudomonadota</taxon>
        <taxon>Gammaproteobacteria</taxon>
        <taxon>Enterobacterales</taxon>
        <taxon>Pectobacteriaceae</taxon>
        <taxon>Dickeya</taxon>
    </lineage>
</organism>
<evidence type="ECO:0000313" key="1">
    <source>
        <dbReference type="EMBL" id="RNM02173.1"/>
    </source>
</evidence>